<evidence type="ECO:0000259" key="6">
    <source>
        <dbReference type="PROSITE" id="PS51094"/>
    </source>
</evidence>
<evidence type="ECO:0000256" key="5">
    <source>
        <dbReference type="ARBA" id="ARBA00022683"/>
    </source>
</evidence>
<dbReference type="Proteomes" id="UP000016638">
    <property type="component" value="Unassembled WGS sequence"/>
</dbReference>
<dbReference type="GO" id="GO:0016020">
    <property type="term" value="C:membrane"/>
    <property type="evidence" value="ECO:0007669"/>
    <property type="project" value="InterPro"/>
</dbReference>
<comment type="caution">
    <text evidence="7">The sequence shown here is derived from an EMBL/GenBank/DDBJ whole genome shotgun (WGS) entry which is preliminary data.</text>
</comment>
<keyword evidence="5" id="KW-0598">Phosphotransferase system</keyword>
<dbReference type="InterPro" id="IPR004715">
    <property type="entry name" value="PTS_IIA_fruc"/>
</dbReference>
<evidence type="ECO:0000256" key="2">
    <source>
        <dbReference type="ARBA" id="ARBA00022553"/>
    </source>
</evidence>
<proteinExistence type="predicted"/>
<dbReference type="SUPFAM" id="SSF55804">
    <property type="entry name" value="Phoshotransferase/anion transport protein"/>
    <property type="match status" value="1"/>
</dbReference>
<name>U2V384_9ACTN</name>
<dbReference type="EMBL" id="AWEZ01000020">
    <property type="protein sequence ID" value="ERL09797.1"/>
    <property type="molecule type" value="Genomic_DNA"/>
</dbReference>
<dbReference type="InterPro" id="IPR016152">
    <property type="entry name" value="PTrfase/Anion_transptr"/>
</dbReference>
<dbReference type="PROSITE" id="PS51094">
    <property type="entry name" value="PTS_EIIA_TYPE_2"/>
    <property type="match status" value="1"/>
</dbReference>
<dbReference type="STRING" id="1125712.HMPREF1316_1565"/>
<dbReference type="GO" id="GO:0009401">
    <property type="term" value="P:phosphoenolpyruvate-dependent sugar phosphotransferase system"/>
    <property type="evidence" value="ECO:0007669"/>
    <property type="project" value="UniProtKB-KW"/>
</dbReference>
<dbReference type="CDD" id="cd00211">
    <property type="entry name" value="PTS_IIA_fru"/>
    <property type="match status" value="1"/>
</dbReference>
<gene>
    <name evidence="7" type="ORF">HMPREF1316_1565</name>
</gene>
<evidence type="ECO:0000313" key="7">
    <source>
        <dbReference type="EMBL" id="ERL09797.1"/>
    </source>
</evidence>
<dbReference type="PANTHER" id="PTHR47738:SF1">
    <property type="entry name" value="NITROGEN REGULATORY PROTEIN"/>
    <property type="match status" value="1"/>
</dbReference>
<dbReference type="PATRIC" id="fig|1125712.3.peg.624"/>
<dbReference type="NCBIfam" id="TIGR00848">
    <property type="entry name" value="fruA"/>
    <property type="match status" value="1"/>
</dbReference>
<accession>U2V384</accession>
<dbReference type="InterPro" id="IPR051541">
    <property type="entry name" value="PTS_SugarTrans_NitroReg"/>
</dbReference>
<protein>
    <submittedName>
        <fullName evidence="7">Phosphoenolpyruvate-dependent sugar PTS family porter, EIIA 2 component</fullName>
    </submittedName>
</protein>
<dbReference type="eggNOG" id="COG1762">
    <property type="taxonomic scope" value="Bacteria"/>
</dbReference>
<dbReference type="Gene3D" id="3.40.930.10">
    <property type="entry name" value="Mannitol-specific EII, Chain A"/>
    <property type="match status" value="1"/>
</dbReference>
<dbReference type="GO" id="GO:0008982">
    <property type="term" value="F:protein-N(PI)-phosphohistidine-sugar phosphotransferase activity"/>
    <property type="evidence" value="ECO:0007669"/>
    <property type="project" value="InterPro"/>
</dbReference>
<evidence type="ECO:0000256" key="3">
    <source>
        <dbReference type="ARBA" id="ARBA00022597"/>
    </source>
</evidence>
<evidence type="ECO:0000256" key="4">
    <source>
        <dbReference type="ARBA" id="ARBA00022679"/>
    </source>
</evidence>
<organism evidence="7 8">
    <name type="scientific">Olsenella profusa F0195</name>
    <dbReference type="NCBI Taxonomy" id="1125712"/>
    <lineage>
        <taxon>Bacteria</taxon>
        <taxon>Bacillati</taxon>
        <taxon>Actinomycetota</taxon>
        <taxon>Coriobacteriia</taxon>
        <taxon>Coriobacteriales</taxon>
        <taxon>Atopobiaceae</taxon>
        <taxon>Olsenella</taxon>
    </lineage>
</organism>
<keyword evidence="7" id="KW-0670">Pyruvate</keyword>
<dbReference type="InterPro" id="IPR002178">
    <property type="entry name" value="PTS_EIIA_type-2_dom"/>
</dbReference>
<keyword evidence="3" id="KW-0762">Sugar transport</keyword>
<keyword evidence="8" id="KW-1185">Reference proteome</keyword>
<keyword evidence="1" id="KW-0813">Transport</keyword>
<feature type="domain" description="PTS EIIA type-2" evidence="6">
    <location>
        <begin position="4"/>
        <end position="149"/>
    </location>
</feature>
<evidence type="ECO:0000313" key="8">
    <source>
        <dbReference type="Proteomes" id="UP000016638"/>
    </source>
</evidence>
<evidence type="ECO:0000256" key="1">
    <source>
        <dbReference type="ARBA" id="ARBA00022448"/>
    </source>
</evidence>
<dbReference type="PANTHER" id="PTHR47738">
    <property type="entry name" value="PTS SYSTEM FRUCTOSE-LIKE EIIA COMPONENT-RELATED"/>
    <property type="match status" value="1"/>
</dbReference>
<sequence>MTMGFLKSDNVMLGQHADSKDEALWDVARKAVQLGVTDDAAAVHQSFIDREALGETGMTEGFAIPHAKCNEIRRATVIVYKNDHAVEWPSFDGKPVDIAIALLVPNSQAGTTHLKLLSKTAVLLMDDDFKRLVRDANDVEGIVNAINTELEKE</sequence>
<keyword evidence="4" id="KW-0808">Transferase</keyword>
<keyword evidence="2" id="KW-0597">Phosphoprotein</keyword>
<dbReference type="AlphaFoldDB" id="U2V384"/>
<reference evidence="7 8" key="1">
    <citation type="submission" date="2013-08" db="EMBL/GenBank/DDBJ databases">
        <authorList>
            <person name="Durkin A.S."/>
            <person name="Haft D.R."/>
            <person name="McCorrison J."/>
            <person name="Torralba M."/>
            <person name="Gillis M."/>
            <person name="Haft D.H."/>
            <person name="Methe B."/>
            <person name="Sutton G."/>
            <person name="Nelson K.E."/>
        </authorList>
    </citation>
    <scope>NUCLEOTIDE SEQUENCE [LARGE SCALE GENOMIC DNA]</scope>
    <source>
        <strain evidence="7 8">F0195</strain>
    </source>
</reference>
<dbReference type="GO" id="GO:0030295">
    <property type="term" value="F:protein kinase activator activity"/>
    <property type="evidence" value="ECO:0007669"/>
    <property type="project" value="TreeGrafter"/>
</dbReference>
<dbReference type="Pfam" id="PF00359">
    <property type="entry name" value="PTS_EIIA_2"/>
    <property type="match status" value="1"/>
</dbReference>